<keyword evidence="2" id="KW-0378">Hydrolase</keyword>
<dbReference type="PANTHER" id="PTHR39430:SF1">
    <property type="entry name" value="PROTEASE"/>
    <property type="match status" value="1"/>
</dbReference>
<keyword evidence="2" id="KW-0645">Protease</keyword>
<dbReference type="EMBL" id="CP018911">
    <property type="protein sequence ID" value="AZU03988.1"/>
    <property type="molecule type" value="Genomic_DNA"/>
</dbReference>
<protein>
    <submittedName>
        <fullName evidence="2">CAAX amino terminal protease family protein</fullName>
    </submittedName>
</protein>
<accession>A0A3T0EAA7</accession>
<dbReference type="GO" id="GO:0006508">
    <property type="term" value="P:proteolysis"/>
    <property type="evidence" value="ECO:0007669"/>
    <property type="project" value="UniProtKB-KW"/>
</dbReference>
<keyword evidence="3" id="KW-1185">Reference proteome</keyword>
<dbReference type="AlphaFoldDB" id="A0A3T0EAA7"/>
<evidence type="ECO:0000313" key="2">
    <source>
        <dbReference type="EMBL" id="AZU03988.1"/>
    </source>
</evidence>
<feature type="domain" description="CAAX prenyl protease 2/Lysostaphin resistance protein A-like" evidence="1">
    <location>
        <begin position="173"/>
        <end position="268"/>
    </location>
</feature>
<dbReference type="KEGG" id="gak:X907_1455"/>
<dbReference type="PANTHER" id="PTHR39430">
    <property type="entry name" value="MEMBRANE-ASSOCIATED PROTEASE-RELATED"/>
    <property type="match status" value="1"/>
</dbReference>
<organism evidence="2 3">
    <name type="scientific">Glycocaulis alkaliphilus</name>
    <dbReference type="NCBI Taxonomy" id="1434191"/>
    <lineage>
        <taxon>Bacteria</taxon>
        <taxon>Pseudomonadati</taxon>
        <taxon>Pseudomonadota</taxon>
        <taxon>Alphaproteobacteria</taxon>
        <taxon>Maricaulales</taxon>
        <taxon>Maricaulaceae</taxon>
        <taxon>Glycocaulis</taxon>
    </lineage>
</organism>
<dbReference type="Proteomes" id="UP000286954">
    <property type="component" value="Chromosome"/>
</dbReference>
<sequence length="336" mass="35386">MAEQALVPPPWQALYAPWAPASRRTFGWATPFILFLTYVISSIPMIVLTVIAMAGAPGGLEAAAEGDTSAALSGDVMLPGILLQFALWAALIIVWVKAFERRELASMGFTATGWLGRYLRGLVVGVGLVLLLGGVMAALTTLAPQAVPESMRDMAMPENADWAVLAGGAFIGFALFAIITFLIQGGAEEVIFRGWLMSTLTARWGAVAAIIASSVIFGAFHLHVMVSGVAYGLMAVFGITATGLFFALYAYAERGVWGAAAAHGTFNAAATLIPLAVMQASEPDRMPSDLFAEVIARATGMAGVEATEVGPHLLVQPGVFLTLSLILFLRLRARKG</sequence>
<dbReference type="OrthoDB" id="193898at2"/>
<dbReference type="GO" id="GO:0080120">
    <property type="term" value="P:CAAX-box protein maturation"/>
    <property type="evidence" value="ECO:0007669"/>
    <property type="project" value="UniProtKB-ARBA"/>
</dbReference>
<reference evidence="2 3" key="1">
    <citation type="submission" date="2016-12" db="EMBL/GenBank/DDBJ databases">
        <title>The genome of dimorphic prosthecate Glycocaulis alkaliphilus 6b-8t, isolated from crude oil dictates its adaptability in petroleum environments.</title>
        <authorList>
            <person name="Wu X.-L."/>
            <person name="Geng S."/>
        </authorList>
    </citation>
    <scope>NUCLEOTIDE SEQUENCE [LARGE SCALE GENOMIC DNA]</scope>
    <source>
        <strain evidence="2 3">6B-8</strain>
    </source>
</reference>
<evidence type="ECO:0000313" key="3">
    <source>
        <dbReference type="Proteomes" id="UP000286954"/>
    </source>
</evidence>
<evidence type="ECO:0000259" key="1">
    <source>
        <dbReference type="Pfam" id="PF02517"/>
    </source>
</evidence>
<gene>
    <name evidence="2" type="ORF">X907_1455</name>
</gene>
<name>A0A3T0EAA7_9PROT</name>
<dbReference type="RefSeq" id="WP_127566639.1">
    <property type="nucleotide sequence ID" value="NZ_BMFB01000003.1"/>
</dbReference>
<dbReference type="InterPro" id="IPR003675">
    <property type="entry name" value="Rce1/LyrA-like_dom"/>
</dbReference>
<proteinExistence type="predicted"/>
<dbReference type="Pfam" id="PF02517">
    <property type="entry name" value="Rce1-like"/>
    <property type="match status" value="1"/>
</dbReference>
<dbReference type="GO" id="GO:0004175">
    <property type="term" value="F:endopeptidase activity"/>
    <property type="evidence" value="ECO:0007669"/>
    <property type="project" value="UniProtKB-ARBA"/>
</dbReference>